<proteinExistence type="predicted"/>
<evidence type="ECO:0000259" key="2">
    <source>
        <dbReference type="Pfam" id="PF04149"/>
    </source>
</evidence>
<dbReference type="EMBL" id="QMEY01000007">
    <property type="protein sequence ID" value="RBQ18723.1"/>
    <property type="molecule type" value="Genomic_DNA"/>
</dbReference>
<dbReference type="AlphaFoldDB" id="A0A366LYU2"/>
<protein>
    <submittedName>
        <fullName evidence="3">DUF397 domain-containing protein</fullName>
    </submittedName>
</protein>
<comment type="caution">
    <text evidence="3">The sequence shown here is derived from an EMBL/GenBank/DDBJ whole genome shotgun (WGS) entry which is preliminary data.</text>
</comment>
<organism evidence="3 4">
    <name type="scientific">Spongiactinospora rosea</name>
    <dbReference type="NCBI Taxonomy" id="2248750"/>
    <lineage>
        <taxon>Bacteria</taxon>
        <taxon>Bacillati</taxon>
        <taxon>Actinomycetota</taxon>
        <taxon>Actinomycetes</taxon>
        <taxon>Streptosporangiales</taxon>
        <taxon>Streptosporangiaceae</taxon>
        <taxon>Spongiactinospora</taxon>
    </lineage>
</organism>
<evidence type="ECO:0000313" key="4">
    <source>
        <dbReference type="Proteomes" id="UP000253303"/>
    </source>
</evidence>
<evidence type="ECO:0000256" key="1">
    <source>
        <dbReference type="SAM" id="MobiDB-lite"/>
    </source>
</evidence>
<dbReference type="Pfam" id="PF04149">
    <property type="entry name" value="DUF397"/>
    <property type="match status" value="1"/>
</dbReference>
<dbReference type="RefSeq" id="WP_113982191.1">
    <property type="nucleotide sequence ID" value="NZ_QMEY01000007.1"/>
</dbReference>
<accession>A0A366LYU2</accession>
<dbReference type="InterPro" id="IPR007278">
    <property type="entry name" value="DUF397"/>
</dbReference>
<feature type="domain" description="DUF397" evidence="2">
    <location>
        <begin position="15"/>
        <end position="68"/>
    </location>
</feature>
<sequence>MEAADLTKGALEKGAWRTSSHSGSGGGGCVEVADNLPGVIGVRDSKNRSGPALRFAPDVWRAFIAEVKSGSFDVAP</sequence>
<evidence type="ECO:0000313" key="3">
    <source>
        <dbReference type="EMBL" id="RBQ18723.1"/>
    </source>
</evidence>
<reference evidence="3 4" key="1">
    <citation type="submission" date="2018-06" db="EMBL/GenBank/DDBJ databases">
        <title>Sphaerisporangium craniellae sp. nov., isolated from a marine sponge in the South China Sea.</title>
        <authorList>
            <person name="Li L."/>
        </authorList>
    </citation>
    <scope>NUCLEOTIDE SEQUENCE [LARGE SCALE GENOMIC DNA]</scope>
    <source>
        <strain evidence="3 4">LHW63015</strain>
    </source>
</reference>
<gene>
    <name evidence="3" type="ORF">DP939_18245</name>
</gene>
<keyword evidence="4" id="KW-1185">Reference proteome</keyword>
<dbReference type="Proteomes" id="UP000253303">
    <property type="component" value="Unassembled WGS sequence"/>
</dbReference>
<dbReference type="OrthoDB" id="3431580at2"/>
<feature type="region of interest" description="Disordered" evidence="1">
    <location>
        <begin position="1"/>
        <end position="28"/>
    </location>
</feature>
<name>A0A366LYU2_9ACTN</name>